<dbReference type="GO" id="GO:0042834">
    <property type="term" value="F:peptidoglycan binding"/>
    <property type="evidence" value="ECO:0007669"/>
    <property type="project" value="InterPro"/>
</dbReference>
<gene>
    <name evidence="2" type="ORF">LF41_1712</name>
</gene>
<protein>
    <submittedName>
        <fullName evidence="2">Sporulation domain protein</fullName>
    </submittedName>
</protein>
<feature type="domain" description="SPOR" evidence="1">
    <location>
        <begin position="67"/>
        <end position="145"/>
    </location>
</feature>
<reference evidence="2 3" key="1">
    <citation type="submission" date="2014-09" db="EMBL/GenBank/DDBJ databases">
        <title>Genome sequences of Lysobacter dokdonensis DS-58.</title>
        <authorList>
            <person name="Kim J.F."/>
            <person name="Kwak M.-J."/>
        </authorList>
    </citation>
    <scope>NUCLEOTIDE SEQUENCE [LARGE SCALE GENOMIC DNA]</scope>
    <source>
        <strain evidence="2 3">DS-58</strain>
    </source>
</reference>
<dbReference type="AlphaFoldDB" id="A0A0A2WDP7"/>
<dbReference type="InterPro" id="IPR036680">
    <property type="entry name" value="SPOR-like_sf"/>
</dbReference>
<accession>A0A0A2WDP7</accession>
<dbReference type="eggNOG" id="ENOG503300Q">
    <property type="taxonomic scope" value="Bacteria"/>
</dbReference>
<dbReference type="InterPro" id="IPR007730">
    <property type="entry name" value="SPOR-like_dom"/>
</dbReference>
<proteinExistence type="predicted"/>
<dbReference type="RefSeq" id="WP_036171110.1">
    <property type="nucleotide sequence ID" value="NZ_JRKJ01000023.1"/>
</dbReference>
<dbReference type="OrthoDB" id="5986009at2"/>
<dbReference type="Proteomes" id="UP000030518">
    <property type="component" value="Unassembled WGS sequence"/>
</dbReference>
<sequence>MMQRALIVFLVVINVGVAAWWASRSPRNQGAPIEAPAGVPRLQLLAEAPQRARPQTPAPSTSLATAAIPADARCVSFGPFDNPALLRRAHERLQPQVLRANVRNVVVGAPRGWRVIAPPLATQEAAQALADRMTAAGLDDLIVMPTGVDRNGIALGRFGSEESARRRLAQVQAAGFDQAKVEPVGDVRTQGWIDVAATNAFDAALAARDSAAPRTEPLDCANLR</sequence>
<organism evidence="2 3">
    <name type="scientific">Lysobacter dokdonensis DS-58</name>
    <dbReference type="NCBI Taxonomy" id="1300345"/>
    <lineage>
        <taxon>Bacteria</taxon>
        <taxon>Pseudomonadati</taxon>
        <taxon>Pseudomonadota</taxon>
        <taxon>Gammaproteobacteria</taxon>
        <taxon>Lysobacterales</taxon>
        <taxon>Lysobacteraceae</taxon>
        <taxon>Noviluteimonas</taxon>
    </lineage>
</organism>
<dbReference type="EMBL" id="JRKJ01000023">
    <property type="protein sequence ID" value="KGQ17858.1"/>
    <property type="molecule type" value="Genomic_DNA"/>
</dbReference>
<evidence type="ECO:0000259" key="1">
    <source>
        <dbReference type="PROSITE" id="PS51724"/>
    </source>
</evidence>
<evidence type="ECO:0000313" key="3">
    <source>
        <dbReference type="Proteomes" id="UP000030518"/>
    </source>
</evidence>
<dbReference type="STRING" id="1300345.LF41_1712"/>
<keyword evidence="3" id="KW-1185">Reference proteome</keyword>
<comment type="caution">
    <text evidence="2">The sequence shown here is derived from an EMBL/GenBank/DDBJ whole genome shotgun (WGS) entry which is preliminary data.</text>
</comment>
<dbReference type="SUPFAM" id="SSF110997">
    <property type="entry name" value="Sporulation related repeat"/>
    <property type="match status" value="1"/>
</dbReference>
<evidence type="ECO:0000313" key="2">
    <source>
        <dbReference type="EMBL" id="KGQ17858.1"/>
    </source>
</evidence>
<name>A0A0A2WDP7_9GAMM</name>
<dbReference type="PATRIC" id="fig|1300345.3.peg.2775"/>
<dbReference type="Pfam" id="PF05036">
    <property type="entry name" value="SPOR"/>
    <property type="match status" value="1"/>
</dbReference>
<dbReference type="PROSITE" id="PS51724">
    <property type="entry name" value="SPOR"/>
    <property type="match status" value="1"/>
</dbReference>